<name>D6PLC6_9ZZZZ</name>
<proteinExistence type="predicted"/>
<sequence>MIADPQLRDAALEDFIRQAPAKFNKGMAEHNPDGTRGLMRMSPLQLIESMEEEIIDQWHYCAALRRHLIDHKSTPAKTNTPKPLTVSDS</sequence>
<accession>D6PLC6</accession>
<evidence type="ECO:0000256" key="1">
    <source>
        <dbReference type="SAM" id="MobiDB-lite"/>
    </source>
</evidence>
<dbReference type="AlphaFoldDB" id="D6PLC6"/>
<protein>
    <submittedName>
        <fullName evidence="2">Uncharacterized protein</fullName>
    </submittedName>
</protein>
<reference evidence="2" key="1">
    <citation type="journal article" date="2010" name="ISME J.">
        <title>Metagenome of the Mediterranean deep chlorophyll maximum studied by direct and fosmid library 454 pyrosequencing.</title>
        <authorList>
            <person name="Ghai R."/>
            <person name="Martin-Cuadrado A.B."/>
            <person name="Molto A.G."/>
            <person name="Heredia I.G."/>
            <person name="Cabrera R."/>
            <person name="Martin J."/>
            <person name="Verdu M."/>
            <person name="Deschamps P."/>
            <person name="Moreira D."/>
            <person name="Lopez-Garcia P."/>
            <person name="Mira A."/>
            <person name="Rodriguez-Valera F."/>
        </authorList>
    </citation>
    <scope>NUCLEOTIDE SEQUENCE</scope>
</reference>
<feature type="compositionally biased region" description="Polar residues" evidence="1">
    <location>
        <begin position="75"/>
        <end position="89"/>
    </location>
</feature>
<dbReference type="EMBL" id="GU943145">
    <property type="protein sequence ID" value="ADD96527.1"/>
    <property type="molecule type" value="Genomic_DNA"/>
</dbReference>
<organism evidence="2">
    <name type="scientific">uncultured organism MedDCM-OCT-S11-C29</name>
    <dbReference type="NCBI Taxonomy" id="743658"/>
    <lineage>
        <taxon>unclassified sequences</taxon>
        <taxon>environmental samples</taxon>
    </lineage>
</organism>
<feature type="region of interest" description="Disordered" evidence="1">
    <location>
        <begin position="70"/>
        <end position="89"/>
    </location>
</feature>
<evidence type="ECO:0000313" key="2">
    <source>
        <dbReference type="EMBL" id="ADD96527.1"/>
    </source>
</evidence>